<evidence type="ECO:0000256" key="1">
    <source>
        <dbReference type="ARBA" id="ARBA00004196"/>
    </source>
</evidence>
<evidence type="ECO:0000256" key="2">
    <source>
        <dbReference type="ARBA" id="ARBA00008814"/>
    </source>
</evidence>
<organism evidence="7 8">
    <name type="scientific">Nocardia colli</name>
    <dbReference type="NCBI Taxonomy" id="2545717"/>
    <lineage>
        <taxon>Bacteria</taxon>
        <taxon>Bacillati</taxon>
        <taxon>Actinomycetota</taxon>
        <taxon>Actinomycetes</taxon>
        <taxon>Mycobacteriales</taxon>
        <taxon>Nocardiaceae</taxon>
        <taxon>Nocardia</taxon>
    </lineage>
</organism>
<keyword evidence="8" id="KW-1185">Reference proteome</keyword>
<protein>
    <submittedName>
        <fullName evidence="7">ABC transporter substrate-binding protein</fullName>
    </submittedName>
</protein>
<dbReference type="PANTHER" id="PTHR30532:SF24">
    <property type="entry name" value="FERRIC ENTEROBACTIN-BINDING PERIPLASMIC PROTEIN FEPB"/>
    <property type="match status" value="1"/>
</dbReference>
<feature type="signal peptide" evidence="5">
    <location>
        <begin position="1"/>
        <end position="24"/>
    </location>
</feature>
<dbReference type="Gene3D" id="3.40.50.1980">
    <property type="entry name" value="Nitrogenase molybdenum iron protein domain"/>
    <property type="match status" value="2"/>
</dbReference>
<dbReference type="Proteomes" id="UP000323876">
    <property type="component" value="Unassembled WGS sequence"/>
</dbReference>
<dbReference type="OrthoDB" id="9793175at2"/>
<dbReference type="Pfam" id="PF01497">
    <property type="entry name" value="Peripla_BP_2"/>
    <property type="match status" value="1"/>
</dbReference>
<dbReference type="SUPFAM" id="SSF53807">
    <property type="entry name" value="Helical backbone' metal receptor"/>
    <property type="match status" value="1"/>
</dbReference>
<dbReference type="AlphaFoldDB" id="A0A5N0EKK8"/>
<keyword evidence="3" id="KW-0813">Transport</keyword>
<dbReference type="PANTHER" id="PTHR30532">
    <property type="entry name" value="IRON III DICITRATE-BINDING PERIPLASMIC PROTEIN"/>
    <property type="match status" value="1"/>
</dbReference>
<evidence type="ECO:0000256" key="5">
    <source>
        <dbReference type="SAM" id="SignalP"/>
    </source>
</evidence>
<dbReference type="GO" id="GO:1901678">
    <property type="term" value="P:iron coordination entity transport"/>
    <property type="evidence" value="ECO:0007669"/>
    <property type="project" value="UniProtKB-ARBA"/>
</dbReference>
<reference evidence="7 8" key="1">
    <citation type="submission" date="2019-09" db="EMBL/GenBank/DDBJ databases">
        <authorList>
            <person name="Wang X."/>
        </authorList>
    </citation>
    <scope>NUCLEOTIDE SEQUENCE [LARGE SCALE GENOMIC DNA]</scope>
    <source>
        <strain evidence="7 8">CICC 11023</strain>
    </source>
</reference>
<evidence type="ECO:0000259" key="6">
    <source>
        <dbReference type="PROSITE" id="PS50983"/>
    </source>
</evidence>
<sequence>MRRFAVIPTLAVLLAAIACGTGQPAPVEGPVVTVAGADGPVTIPATDENIWALDDSTALHLLAIGVVAEHAARNVYQGDQIVTATERILRGAGVELAEPTQIEPISAAEPALIIGTNFPGHRDLLPKLTRIAPVLLVDDNKPWDEQLNVLGTATGHSEQASALISHLNNRIATTATELAASKHNGTTVSVLSGCGDQVCAYGSVRTFGTILSTLGFHRPALQIGPGGGWGYTTLSTERLDSQSAPIIIALTGTVNRGAAPLLTNPILDTTGSITGSVDFGAWYGSGALSVVWILHDLEALLLGRGAPATAAEAPALWAEVTGS</sequence>
<dbReference type="PROSITE" id="PS50983">
    <property type="entry name" value="FE_B12_PBP"/>
    <property type="match status" value="1"/>
</dbReference>
<feature type="chain" id="PRO_5039663649" evidence="5">
    <location>
        <begin position="25"/>
        <end position="323"/>
    </location>
</feature>
<comment type="caution">
    <text evidence="7">The sequence shown here is derived from an EMBL/GenBank/DDBJ whole genome shotgun (WGS) entry which is preliminary data.</text>
</comment>
<dbReference type="RefSeq" id="WP_150401079.1">
    <property type="nucleotide sequence ID" value="NZ_VXLC01000003.1"/>
</dbReference>
<dbReference type="GO" id="GO:0030288">
    <property type="term" value="C:outer membrane-bounded periplasmic space"/>
    <property type="evidence" value="ECO:0007669"/>
    <property type="project" value="TreeGrafter"/>
</dbReference>
<evidence type="ECO:0000313" key="7">
    <source>
        <dbReference type="EMBL" id="KAA8888804.1"/>
    </source>
</evidence>
<dbReference type="PROSITE" id="PS51257">
    <property type="entry name" value="PROKAR_LIPOPROTEIN"/>
    <property type="match status" value="1"/>
</dbReference>
<comment type="similarity">
    <text evidence="2">Belongs to the bacterial solute-binding protein 8 family.</text>
</comment>
<dbReference type="InterPro" id="IPR002491">
    <property type="entry name" value="ABC_transptr_periplasmic_BD"/>
</dbReference>
<keyword evidence="4 5" id="KW-0732">Signal</keyword>
<proteinExistence type="inferred from homology"/>
<evidence type="ECO:0000256" key="3">
    <source>
        <dbReference type="ARBA" id="ARBA00022448"/>
    </source>
</evidence>
<evidence type="ECO:0000256" key="4">
    <source>
        <dbReference type="ARBA" id="ARBA00022729"/>
    </source>
</evidence>
<dbReference type="EMBL" id="VXLC01000003">
    <property type="protein sequence ID" value="KAA8888804.1"/>
    <property type="molecule type" value="Genomic_DNA"/>
</dbReference>
<name>A0A5N0EKK8_9NOCA</name>
<gene>
    <name evidence="7" type="ORF">F3087_07260</name>
</gene>
<evidence type="ECO:0000313" key="8">
    <source>
        <dbReference type="Proteomes" id="UP000323876"/>
    </source>
</evidence>
<feature type="domain" description="Fe/B12 periplasmic-binding" evidence="6">
    <location>
        <begin position="49"/>
        <end position="305"/>
    </location>
</feature>
<comment type="subcellular location">
    <subcellularLocation>
        <location evidence="1">Cell envelope</location>
    </subcellularLocation>
</comment>
<dbReference type="InterPro" id="IPR051313">
    <property type="entry name" value="Bact_iron-sidero_bind"/>
</dbReference>
<accession>A0A5N0EKK8</accession>